<reference evidence="3 4" key="1">
    <citation type="journal article" date="2011" name="EMBO J.">
        <title>Structural diversity of bacterial flagellar motors.</title>
        <authorList>
            <person name="Chen S."/>
            <person name="Beeby M."/>
            <person name="Murphy G.E."/>
            <person name="Leadbetter J.R."/>
            <person name="Hendrixson D.R."/>
            <person name="Briegel A."/>
            <person name="Li Z."/>
            <person name="Shi J."/>
            <person name="Tocheva E.I."/>
            <person name="Muller A."/>
            <person name="Dobro M.J."/>
            <person name="Jensen G.J."/>
        </authorList>
    </citation>
    <scope>NUCLEOTIDE SEQUENCE [LARGE SCALE GENOMIC DNA]</scope>
    <source>
        <strain evidence="3 4">DSM 6540</strain>
    </source>
</reference>
<dbReference type="InterPro" id="IPR002508">
    <property type="entry name" value="MurNAc-LAA_cat"/>
</dbReference>
<dbReference type="eggNOG" id="COG0860">
    <property type="taxonomic scope" value="Bacteria"/>
</dbReference>
<evidence type="ECO:0000313" key="3">
    <source>
        <dbReference type="EMBL" id="EGO65313.1"/>
    </source>
</evidence>
<dbReference type="SUPFAM" id="SSF53187">
    <property type="entry name" value="Zn-dependent exopeptidases"/>
    <property type="match status" value="1"/>
</dbReference>
<dbReference type="PANTHER" id="PTHR30404:SF0">
    <property type="entry name" value="N-ACETYLMURAMOYL-L-ALANINE AMIDASE AMIC"/>
    <property type="match status" value="1"/>
</dbReference>
<proteinExistence type="predicted"/>
<evidence type="ECO:0000259" key="2">
    <source>
        <dbReference type="SMART" id="SM00646"/>
    </source>
</evidence>
<dbReference type="CDD" id="cd02696">
    <property type="entry name" value="MurNAc-LAA"/>
    <property type="match status" value="1"/>
</dbReference>
<dbReference type="STRING" id="1009370.ALO_03416"/>
<dbReference type="OrthoDB" id="9806267at2"/>
<dbReference type="Pfam" id="PF01520">
    <property type="entry name" value="Amidase_3"/>
    <property type="match status" value="1"/>
</dbReference>
<keyword evidence="1" id="KW-0378">Hydrolase</keyword>
<evidence type="ECO:0000256" key="1">
    <source>
        <dbReference type="ARBA" id="ARBA00022801"/>
    </source>
</evidence>
<dbReference type="Proteomes" id="UP000003240">
    <property type="component" value="Unassembled WGS sequence"/>
</dbReference>
<dbReference type="PANTHER" id="PTHR30404">
    <property type="entry name" value="N-ACETYLMURAMOYL-L-ALANINE AMIDASE"/>
    <property type="match status" value="1"/>
</dbReference>
<gene>
    <name evidence="3" type="ORF">ALO_03416</name>
</gene>
<comment type="caution">
    <text evidence="3">The sequence shown here is derived from an EMBL/GenBank/DDBJ whole genome shotgun (WGS) entry which is preliminary data.</text>
</comment>
<dbReference type="SMART" id="SM00646">
    <property type="entry name" value="Ami_3"/>
    <property type="match status" value="1"/>
</dbReference>
<dbReference type="GO" id="GO:0008745">
    <property type="term" value="F:N-acetylmuramoyl-L-alanine amidase activity"/>
    <property type="evidence" value="ECO:0007669"/>
    <property type="project" value="InterPro"/>
</dbReference>
<name>F7NF58_9FIRM</name>
<dbReference type="EMBL" id="AFGF01000019">
    <property type="protein sequence ID" value="EGO65313.1"/>
    <property type="molecule type" value="Genomic_DNA"/>
</dbReference>
<dbReference type="Gene3D" id="3.40.630.40">
    <property type="entry name" value="Zn-dependent exopeptidases"/>
    <property type="match status" value="1"/>
</dbReference>
<accession>F7NF58</accession>
<dbReference type="GO" id="GO:0009253">
    <property type="term" value="P:peptidoglycan catabolic process"/>
    <property type="evidence" value="ECO:0007669"/>
    <property type="project" value="InterPro"/>
</dbReference>
<organism evidence="3 4">
    <name type="scientific">Acetonema longum DSM 6540</name>
    <dbReference type="NCBI Taxonomy" id="1009370"/>
    <lineage>
        <taxon>Bacteria</taxon>
        <taxon>Bacillati</taxon>
        <taxon>Bacillota</taxon>
        <taxon>Negativicutes</taxon>
        <taxon>Acetonemataceae</taxon>
        <taxon>Acetonema</taxon>
    </lineage>
</organism>
<feature type="domain" description="MurNAc-LAA" evidence="2">
    <location>
        <begin position="120"/>
        <end position="231"/>
    </location>
</feature>
<sequence length="240" mass="26657">MKVFVIQPRKAKWVFWGSVAVLALQVFTFPFLAGDIVDVRELTALNGACIVIDPGHGGFDAGASRQKHIEKEINLAISLKLAEIVSKAGAHVVMTRESDIDYYERSKGKGGKRRDIERRIDIINGARGNVYISIHANAIPASRWTGAQVFYNPALPESKFLAEAMQEALKDFPPGNKRQAKQDLNILLLNRTTIPGVLIETGYLSNPQEAKHLSDPNYQQNMAYQIAKGLAYYFSRNAGR</sequence>
<dbReference type="GO" id="GO:0030288">
    <property type="term" value="C:outer membrane-bounded periplasmic space"/>
    <property type="evidence" value="ECO:0007669"/>
    <property type="project" value="TreeGrafter"/>
</dbReference>
<keyword evidence="4" id="KW-1185">Reference proteome</keyword>
<dbReference type="InterPro" id="IPR050695">
    <property type="entry name" value="N-acetylmuramoyl_amidase_3"/>
</dbReference>
<evidence type="ECO:0000313" key="4">
    <source>
        <dbReference type="Proteomes" id="UP000003240"/>
    </source>
</evidence>
<dbReference type="AlphaFoldDB" id="F7NF58"/>
<dbReference type="RefSeq" id="WP_004092830.1">
    <property type="nucleotide sequence ID" value="NZ_AFGF01000019.1"/>
</dbReference>
<protein>
    <submittedName>
        <fullName evidence="3">Germination specific N-acetylmuramoyl-L-alanine amidase</fullName>
    </submittedName>
</protein>